<protein>
    <submittedName>
        <fullName evidence="5">Uncharacterized protein</fullName>
    </submittedName>
</protein>
<dbReference type="Proteomes" id="UP000029914">
    <property type="component" value="Chromosome"/>
</dbReference>
<dbReference type="SUPFAM" id="SSF53474">
    <property type="entry name" value="alpha/beta-Hydrolases"/>
    <property type="match status" value="1"/>
</dbReference>
<evidence type="ECO:0000256" key="3">
    <source>
        <dbReference type="ARBA" id="ARBA00022801"/>
    </source>
</evidence>
<dbReference type="GO" id="GO:0052689">
    <property type="term" value="F:carboxylic ester hydrolase activity"/>
    <property type="evidence" value="ECO:0007669"/>
    <property type="project" value="UniProtKB-KW"/>
</dbReference>
<comment type="similarity">
    <text evidence="1">Belongs to the cutinase family.</text>
</comment>
<dbReference type="PANTHER" id="PTHR33630:SF9">
    <property type="entry name" value="CUTINASE 4"/>
    <property type="match status" value="1"/>
</dbReference>
<evidence type="ECO:0000256" key="4">
    <source>
        <dbReference type="ARBA" id="ARBA00023157"/>
    </source>
</evidence>
<reference evidence="5 6" key="1">
    <citation type="submission" date="2013-09" db="EMBL/GenBank/DDBJ databases">
        <title>Complete genome sequence of Corynebacterium doosanense CAU 212(T) (=DSM 45436(T)), isolated from activated sludge.</title>
        <authorList>
            <person name="Schaffert L."/>
            <person name="Albersmeier A."/>
            <person name="Kalinowski J."/>
            <person name="Ruckert C."/>
        </authorList>
    </citation>
    <scope>NUCLEOTIDE SEQUENCE [LARGE SCALE GENOMIC DNA]</scope>
    <source>
        <strain evidence="5 6">CAU 212</strain>
    </source>
</reference>
<dbReference type="PANTHER" id="PTHR33630">
    <property type="entry name" value="CUTINASE RV1984C-RELATED-RELATED"/>
    <property type="match status" value="1"/>
</dbReference>
<evidence type="ECO:0000313" key="5">
    <source>
        <dbReference type="EMBL" id="AIT61630.1"/>
    </source>
</evidence>
<accession>A0A097IHN0</accession>
<dbReference type="AlphaFoldDB" id="A0A097IHN0"/>
<proteinExistence type="inferred from homology"/>
<sequence>MVFSSLVVPRTAAAAVETEACPEVAVVAARGSEQNDELTPMRYAPESRWESNGYEAENISGLITAASARHLGRTGEQLMTNVPVIGLDNSVYPAAMPLPELIQDGEDVDAAVFAQRASSVLSSRSPVEISSTAATAFDDSLRRGVSGTPGYLQAWEEATGCAPDYVLIGYSQGAMVLTAVEKQLAEQGRLRGVIYMGNPLLRPGDPSIVGKRVSSGGMATALGDRWPRESGVDRRINYCLPRDIVCDLSPDTVAGQFGATGGTHPEYYAEDAEDPSAGLVADTFAGWVSSEDS</sequence>
<dbReference type="HOGENOM" id="CLU_066179_0_0_11"/>
<dbReference type="STRING" id="558173.CDOO_10390"/>
<dbReference type="KEGG" id="cdo:CDOO_10390"/>
<evidence type="ECO:0000313" key="6">
    <source>
        <dbReference type="Proteomes" id="UP000029914"/>
    </source>
</evidence>
<organism evidence="5 6">
    <name type="scientific">Corynebacterium doosanense CAU 212 = DSM 45436</name>
    <dbReference type="NCBI Taxonomy" id="558173"/>
    <lineage>
        <taxon>Bacteria</taxon>
        <taxon>Bacillati</taxon>
        <taxon>Actinomycetota</taxon>
        <taxon>Actinomycetes</taxon>
        <taxon>Mycobacteriales</taxon>
        <taxon>Corynebacteriaceae</taxon>
        <taxon>Corynebacterium</taxon>
    </lineage>
</organism>
<dbReference type="InterPro" id="IPR000675">
    <property type="entry name" value="Cutinase/axe"/>
</dbReference>
<dbReference type="eggNOG" id="ENOG5031ZV4">
    <property type="taxonomic scope" value="Bacteria"/>
</dbReference>
<name>A0A097IHN0_9CORY</name>
<dbReference type="Gene3D" id="3.40.50.1820">
    <property type="entry name" value="alpha/beta hydrolase"/>
    <property type="match status" value="1"/>
</dbReference>
<keyword evidence="3" id="KW-0378">Hydrolase</keyword>
<evidence type="ECO:0000256" key="2">
    <source>
        <dbReference type="ARBA" id="ARBA00022487"/>
    </source>
</evidence>
<keyword evidence="2" id="KW-0719">Serine esterase</keyword>
<keyword evidence="6" id="KW-1185">Reference proteome</keyword>
<dbReference type="SMART" id="SM01110">
    <property type="entry name" value="Cutinase"/>
    <property type="match status" value="1"/>
</dbReference>
<dbReference type="InterPro" id="IPR029058">
    <property type="entry name" value="AB_hydrolase_fold"/>
</dbReference>
<dbReference type="EMBL" id="CP006764">
    <property type="protein sequence ID" value="AIT61630.1"/>
    <property type="molecule type" value="Genomic_DNA"/>
</dbReference>
<evidence type="ECO:0000256" key="1">
    <source>
        <dbReference type="ARBA" id="ARBA00007534"/>
    </source>
</evidence>
<keyword evidence="4" id="KW-1015">Disulfide bond</keyword>
<gene>
    <name evidence="5" type="ORF">CDOO_10390</name>
</gene>